<dbReference type="RefSeq" id="WP_200275484.1">
    <property type="nucleotide sequence ID" value="NZ_CP066802.1"/>
</dbReference>
<evidence type="ECO:0000313" key="3">
    <source>
        <dbReference type="EMBL" id="QQM67149.1"/>
    </source>
</evidence>
<sequence length="196" mass="20773">MTTMPPAENQQPPAYPQAAPGSAPAGRPTGKKGPVITLVCGLVLGLVCTGLLAATIASGVRDTRLTPLDQANGTTAQLSTSKTYAIYTNTHLRHCEVLDPEGQTLALDPVTTDIELQDQRMVLTFKPLRDGTHQITCGDGLHPPVYYGEALFTAEDLGKVGYALLAGTGMFFSLVVSVVGLVWLLVRVSRASRQGR</sequence>
<proteinExistence type="predicted"/>
<evidence type="ECO:0000313" key="4">
    <source>
        <dbReference type="Proteomes" id="UP000595895"/>
    </source>
</evidence>
<accession>A0A7T7M918</accession>
<keyword evidence="2" id="KW-0812">Transmembrane</keyword>
<keyword evidence="2" id="KW-0472">Membrane</keyword>
<gene>
    <name evidence="3" type="ORF">JG540_08990</name>
</gene>
<protein>
    <submittedName>
        <fullName evidence="3">Uncharacterized protein</fullName>
    </submittedName>
</protein>
<dbReference type="EMBL" id="CP066802">
    <property type="protein sequence ID" value="QQM67149.1"/>
    <property type="molecule type" value="Genomic_DNA"/>
</dbReference>
<organism evidence="3 4">
    <name type="scientific">Actinomyces weissii</name>
    <dbReference type="NCBI Taxonomy" id="675090"/>
    <lineage>
        <taxon>Bacteria</taxon>
        <taxon>Bacillati</taxon>
        <taxon>Actinomycetota</taxon>
        <taxon>Actinomycetes</taxon>
        <taxon>Actinomycetales</taxon>
        <taxon>Actinomycetaceae</taxon>
        <taxon>Actinomyces</taxon>
    </lineage>
</organism>
<dbReference type="Proteomes" id="UP000595895">
    <property type="component" value="Chromosome"/>
</dbReference>
<reference evidence="3 4" key="1">
    <citation type="submission" date="2020-12" db="EMBL/GenBank/DDBJ databases">
        <authorList>
            <person name="Zhou J."/>
        </authorList>
    </citation>
    <scope>NUCLEOTIDE SEQUENCE [LARGE SCALE GENOMIC DNA]</scope>
    <source>
        <strain evidence="3 4">CCUG 61299</strain>
    </source>
</reference>
<feature type="region of interest" description="Disordered" evidence="1">
    <location>
        <begin position="1"/>
        <end position="28"/>
    </location>
</feature>
<evidence type="ECO:0000256" key="1">
    <source>
        <dbReference type="SAM" id="MobiDB-lite"/>
    </source>
</evidence>
<dbReference type="KEGG" id="awe:JG540_08990"/>
<name>A0A7T7M918_9ACTO</name>
<evidence type="ECO:0000256" key="2">
    <source>
        <dbReference type="SAM" id="Phobius"/>
    </source>
</evidence>
<dbReference type="AlphaFoldDB" id="A0A7T7M918"/>
<keyword evidence="4" id="KW-1185">Reference proteome</keyword>
<keyword evidence="2" id="KW-1133">Transmembrane helix</keyword>
<feature type="transmembrane region" description="Helical" evidence="2">
    <location>
        <begin position="35"/>
        <end position="57"/>
    </location>
</feature>
<feature type="transmembrane region" description="Helical" evidence="2">
    <location>
        <begin position="162"/>
        <end position="186"/>
    </location>
</feature>